<dbReference type="EMBL" id="CAAALY010274340">
    <property type="protein sequence ID" value="VEL42422.1"/>
    <property type="molecule type" value="Genomic_DNA"/>
</dbReference>
<sequence length="66" mass="7684">MSVSCFIESPVRSPDARLDYYPERQTSSRPPLACAMSTYEAPSLFHVEDHSIYVTRNAFQWPCRWV</sequence>
<dbReference type="AlphaFoldDB" id="A0A448XQI7"/>
<evidence type="ECO:0000313" key="2">
    <source>
        <dbReference type="Proteomes" id="UP000784294"/>
    </source>
</evidence>
<organism evidence="1 2">
    <name type="scientific">Protopolystoma xenopodis</name>
    <dbReference type="NCBI Taxonomy" id="117903"/>
    <lineage>
        <taxon>Eukaryota</taxon>
        <taxon>Metazoa</taxon>
        <taxon>Spiralia</taxon>
        <taxon>Lophotrochozoa</taxon>
        <taxon>Platyhelminthes</taxon>
        <taxon>Monogenea</taxon>
        <taxon>Polyopisthocotylea</taxon>
        <taxon>Polystomatidea</taxon>
        <taxon>Polystomatidae</taxon>
        <taxon>Protopolystoma</taxon>
    </lineage>
</organism>
<protein>
    <submittedName>
        <fullName evidence="1">Uncharacterized protein</fullName>
    </submittedName>
</protein>
<name>A0A448XQI7_9PLAT</name>
<reference evidence="1" key="1">
    <citation type="submission" date="2018-11" db="EMBL/GenBank/DDBJ databases">
        <authorList>
            <consortium name="Pathogen Informatics"/>
        </authorList>
    </citation>
    <scope>NUCLEOTIDE SEQUENCE</scope>
</reference>
<keyword evidence="2" id="KW-1185">Reference proteome</keyword>
<evidence type="ECO:0000313" key="1">
    <source>
        <dbReference type="EMBL" id="VEL42422.1"/>
    </source>
</evidence>
<dbReference type="Proteomes" id="UP000784294">
    <property type="component" value="Unassembled WGS sequence"/>
</dbReference>
<gene>
    <name evidence="1" type="ORF">PXEA_LOCUS35862</name>
</gene>
<accession>A0A448XQI7</accession>
<proteinExistence type="predicted"/>
<comment type="caution">
    <text evidence="1">The sequence shown here is derived from an EMBL/GenBank/DDBJ whole genome shotgun (WGS) entry which is preliminary data.</text>
</comment>